<feature type="DNA-binding region" description="HMG box" evidence="3">
    <location>
        <begin position="1"/>
        <end position="66"/>
    </location>
</feature>
<dbReference type="SUPFAM" id="SSF47095">
    <property type="entry name" value="HMG-box"/>
    <property type="match status" value="1"/>
</dbReference>
<dbReference type="GO" id="GO:0001228">
    <property type="term" value="F:DNA-binding transcription activator activity, RNA polymerase II-specific"/>
    <property type="evidence" value="ECO:0007669"/>
    <property type="project" value="TreeGrafter"/>
</dbReference>
<dbReference type="AlphaFoldDB" id="A0A9P5D9D5"/>
<feature type="compositionally biased region" description="Pro residues" evidence="4">
    <location>
        <begin position="213"/>
        <end position="226"/>
    </location>
</feature>
<proteinExistence type="predicted"/>
<dbReference type="GeneID" id="55966375"/>
<dbReference type="InterPro" id="IPR036910">
    <property type="entry name" value="HMG_box_dom_sf"/>
</dbReference>
<feature type="compositionally biased region" description="Basic residues" evidence="4">
    <location>
        <begin position="160"/>
        <end position="170"/>
    </location>
</feature>
<dbReference type="RefSeq" id="XP_035325061.1">
    <property type="nucleotide sequence ID" value="XM_035462131.1"/>
</dbReference>
<feature type="compositionally biased region" description="Low complexity" evidence="4">
    <location>
        <begin position="263"/>
        <end position="278"/>
    </location>
</feature>
<feature type="region of interest" description="Disordered" evidence="4">
    <location>
        <begin position="263"/>
        <end position="307"/>
    </location>
</feature>
<feature type="region of interest" description="Disordered" evidence="4">
    <location>
        <begin position="424"/>
        <end position="447"/>
    </location>
</feature>
<evidence type="ECO:0000256" key="3">
    <source>
        <dbReference type="PROSITE-ProRule" id="PRU00267"/>
    </source>
</evidence>
<evidence type="ECO:0000259" key="5">
    <source>
        <dbReference type="PROSITE" id="PS50118"/>
    </source>
</evidence>
<evidence type="ECO:0000256" key="4">
    <source>
        <dbReference type="SAM" id="MobiDB-lite"/>
    </source>
</evidence>
<evidence type="ECO:0000256" key="1">
    <source>
        <dbReference type="ARBA" id="ARBA00023125"/>
    </source>
</evidence>
<organism evidence="6 7">
    <name type="scientific">Geosmithia morbida</name>
    <dbReference type="NCBI Taxonomy" id="1094350"/>
    <lineage>
        <taxon>Eukaryota</taxon>
        <taxon>Fungi</taxon>
        <taxon>Dikarya</taxon>
        <taxon>Ascomycota</taxon>
        <taxon>Pezizomycotina</taxon>
        <taxon>Sordariomycetes</taxon>
        <taxon>Hypocreomycetidae</taxon>
        <taxon>Hypocreales</taxon>
        <taxon>Bionectriaceae</taxon>
        <taxon>Geosmithia</taxon>
    </lineage>
</organism>
<dbReference type="OrthoDB" id="6247875at2759"/>
<keyword evidence="2" id="KW-0804">Transcription</keyword>
<accession>A0A9P5D9D5</accession>
<dbReference type="PROSITE" id="PS50118">
    <property type="entry name" value="HMG_BOX_2"/>
    <property type="match status" value="1"/>
</dbReference>
<keyword evidence="7" id="KW-1185">Reference proteome</keyword>
<feature type="domain" description="HMG box" evidence="5">
    <location>
        <begin position="1"/>
        <end position="66"/>
    </location>
</feature>
<keyword evidence="3" id="KW-0539">Nucleus</keyword>
<dbReference type="GO" id="GO:0030154">
    <property type="term" value="P:cell differentiation"/>
    <property type="evidence" value="ECO:0007669"/>
    <property type="project" value="TreeGrafter"/>
</dbReference>
<dbReference type="GO" id="GO:0000122">
    <property type="term" value="P:negative regulation of transcription by RNA polymerase II"/>
    <property type="evidence" value="ECO:0007669"/>
    <property type="project" value="TreeGrafter"/>
</dbReference>
<feature type="compositionally biased region" description="Basic and acidic residues" evidence="4">
    <location>
        <begin position="82"/>
        <end position="97"/>
    </location>
</feature>
<dbReference type="PANTHER" id="PTHR10270">
    <property type="entry name" value="SOX TRANSCRIPTION FACTOR"/>
    <property type="match status" value="1"/>
</dbReference>
<dbReference type="GO" id="GO:0000978">
    <property type="term" value="F:RNA polymerase II cis-regulatory region sequence-specific DNA binding"/>
    <property type="evidence" value="ECO:0007669"/>
    <property type="project" value="TreeGrafter"/>
</dbReference>
<dbReference type="PANTHER" id="PTHR10270:SF161">
    <property type="entry name" value="SEX-DETERMINING REGION Y PROTEIN"/>
    <property type="match status" value="1"/>
</dbReference>
<name>A0A9P5D9D5_9HYPO</name>
<dbReference type="CDD" id="cd01389">
    <property type="entry name" value="HMG-box_ROX1-like"/>
    <property type="match status" value="1"/>
</dbReference>
<feature type="region of interest" description="Disordered" evidence="4">
    <location>
        <begin position="51"/>
        <end position="115"/>
    </location>
</feature>
<gene>
    <name evidence="6" type="ORF">GMORB2_0145</name>
</gene>
<feature type="region of interest" description="Disordered" evidence="4">
    <location>
        <begin position="157"/>
        <end position="233"/>
    </location>
</feature>
<dbReference type="InterPro" id="IPR009071">
    <property type="entry name" value="HMG_box_dom"/>
</dbReference>
<dbReference type="GO" id="GO:0005634">
    <property type="term" value="C:nucleus"/>
    <property type="evidence" value="ECO:0007669"/>
    <property type="project" value="UniProtKB-UniRule"/>
</dbReference>
<sequence>MSKTFILYRTRMAAQATAENPALSNPQISKILGDRWAKETDEVKAQWKRLAEEESKRHRQQYPDYRFQPKRRGSKASQASRLNDDDSERCPRQRSDSIPDSSALLPPHQQQPGRGIVRTASELDDLDMASPELKRRRLTTVAEGHPGIHPIQTWASAHDPRHHQHQHHNHPQGYSPAARTPTSAGFDAQSRGGYPPMGTALPGPGVVARQPSVPRPPHRAPPPPRPAGVSGPWTAASAGYAPYRRSPPAESVRLPPLKTAITPTAASSTTGAPSATTSHDPDSALGYPPITAGLGITGGRGSPERSAAEQIMALPFARKMAVVSKICPPLPRTGGPGASGKRGAVIAVEGSRSDILHQVSQAVEKTLAGCQRANLRAWANESPFDGGAISSAAGELQDRMPSIFEDILSWHKKSKEVARHVLEPAAAGGRASPGDGDEVSPTTTTTAARLPAPSVATPVALLKDGFSLSMSDRFACATSRSLSNYGPVDHWQWMATLWRGIVGPDLIVHAVAYPDDDMEKLKTVEFQKHLGVMAVRVAATATTLDEATERRLNFEILEWVNEVWPKETGR</sequence>
<evidence type="ECO:0000313" key="7">
    <source>
        <dbReference type="Proteomes" id="UP000749293"/>
    </source>
</evidence>
<evidence type="ECO:0000313" key="6">
    <source>
        <dbReference type="EMBL" id="KAF4126409.1"/>
    </source>
</evidence>
<evidence type="ECO:0000256" key="2">
    <source>
        <dbReference type="ARBA" id="ARBA00023163"/>
    </source>
</evidence>
<keyword evidence="1 3" id="KW-0238">DNA-binding</keyword>
<dbReference type="InterPro" id="IPR050140">
    <property type="entry name" value="SRY-related_HMG-box_TF-like"/>
</dbReference>
<dbReference type="EMBL" id="JAANYQ010000001">
    <property type="protein sequence ID" value="KAF4126409.1"/>
    <property type="molecule type" value="Genomic_DNA"/>
</dbReference>
<dbReference type="Proteomes" id="UP000749293">
    <property type="component" value="Unassembled WGS sequence"/>
</dbReference>
<protein>
    <recommendedName>
        <fullName evidence="5">HMG box domain-containing protein</fullName>
    </recommendedName>
</protein>
<dbReference type="Pfam" id="PF00505">
    <property type="entry name" value="HMG_box"/>
    <property type="match status" value="1"/>
</dbReference>
<dbReference type="Gene3D" id="1.10.30.10">
    <property type="entry name" value="High mobility group box domain"/>
    <property type="match status" value="1"/>
</dbReference>
<comment type="caution">
    <text evidence="6">The sequence shown here is derived from an EMBL/GenBank/DDBJ whole genome shotgun (WGS) entry which is preliminary data.</text>
</comment>
<dbReference type="SMART" id="SM00398">
    <property type="entry name" value="HMG"/>
    <property type="match status" value="1"/>
</dbReference>
<reference evidence="6" key="1">
    <citation type="submission" date="2020-03" db="EMBL/GenBank/DDBJ databases">
        <title>Site-based positive gene gene selection in Geosmithia morbida across the United States reveals a broad range of putative effectors and factors for local host and environmental adapation.</title>
        <authorList>
            <person name="Onufrak A."/>
            <person name="Murdoch R.W."/>
            <person name="Gazis R."/>
            <person name="Huff M."/>
            <person name="Staton M."/>
            <person name="Klingeman W."/>
            <person name="Hadziabdic D."/>
        </authorList>
    </citation>
    <scope>NUCLEOTIDE SEQUENCE</scope>
    <source>
        <strain evidence="6">1262</strain>
    </source>
</reference>